<evidence type="ECO:0000313" key="4">
    <source>
        <dbReference type="Proteomes" id="UP000315145"/>
    </source>
</evidence>
<evidence type="ECO:0000313" key="5">
    <source>
        <dbReference type="Proteomes" id="UP000322315"/>
    </source>
</evidence>
<reference evidence="2" key="3">
    <citation type="submission" date="2019-09" db="EMBL/GenBank/DDBJ databases">
        <authorList>
            <person name="Zhang D.-C."/>
        </authorList>
    </citation>
    <scope>NUCLEOTIDE SEQUENCE</scope>
    <source>
        <strain evidence="2">RU-4-M-4</strain>
    </source>
</reference>
<dbReference type="EMBL" id="VWRS01000006">
    <property type="protein sequence ID" value="KAA5824418.1"/>
    <property type="molecule type" value="Genomic_DNA"/>
</dbReference>
<evidence type="ECO:0000313" key="2">
    <source>
        <dbReference type="EMBL" id="KAA5824418.1"/>
    </source>
</evidence>
<keyword evidence="2" id="KW-0808">Transferase</keyword>
<dbReference type="Proteomes" id="UP000315145">
    <property type="component" value="Unassembled WGS sequence"/>
</dbReference>
<dbReference type="InterPro" id="IPR029044">
    <property type="entry name" value="Nucleotide-diphossugar_trans"/>
</dbReference>
<dbReference type="EMBL" id="VMBF01000006">
    <property type="protein sequence ID" value="TSJ75191.1"/>
    <property type="molecule type" value="Genomic_DNA"/>
</dbReference>
<sequence>MKPLLSICCTSYNHENYIKETLDGFLMQKTNFPIEILIHDDASTDRSAEIIKEYAQKDGRIITILQTENQYSKKIKPWPNFLFPMAKGKYLALCEGDDYWIDPLKLQKQVDFLETHSDFNICFNASKIYIQDTNTFKEDPFRGKFPEILTIKDLARKNYIRTNTVVMRNNFTLPEWFNQLPFGDWPMYLIMIKDNKVKYIDDVMGVYRIHSEGVWSGKDKAKMIEMTLIGLDMLIKSNILPAHINKILLKRYRKYAFKAQKEKFRGYLKNR</sequence>
<dbReference type="RefSeq" id="WP_144116454.1">
    <property type="nucleotide sequence ID" value="NZ_JACHGE010000009.1"/>
</dbReference>
<dbReference type="PANTHER" id="PTHR22916:SF3">
    <property type="entry name" value="UDP-GLCNAC:BETAGAL BETA-1,3-N-ACETYLGLUCOSAMINYLTRANSFERASE-LIKE PROTEIN 1"/>
    <property type="match status" value="1"/>
</dbReference>
<dbReference type="InterPro" id="IPR001173">
    <property type="entry name" value="Glyco_trans_2-like"/>
</dbReference>
<keyword evidence="4" id="KW-1185">Reference proteome</keyword>
<gene>
    <name evidence="2" type="ORF">F2B50_09570</name>
    <name evidence="3" type="ORF">FPF71_09570</name>
</gene>
<evidence type="ECO:0000313" key="3">
    <source>
        <dbReference type="EMBL" id="TSJ75191.1"/>
    </source>
</evidence>
<dbReference type="GO" id="GO:0016758">
    <property type="term" value="F:hexosyltransferase activity"/>
    <property type="evidence" value="ECO:0007669"/>
    <property type="project" value="UniProtKB-ARBA"/>
</dbReference>
<dbReference type="OrthoDB" id="199095at2"/>
<proteinExistence type="predicted"/>
<dbReference type="Pfam" id="PF00535">
    <property type="entry name" value="Glycos_transf_2"/>
    <property type="match status" value="1"/>
</dbReference>
<dbReference type="Gene3D" id="3.90.550.10">
    <property type="entry name" value="Spore Coat Polysaccharide Biosynthesis Protein SpsA, Chain A"/>
    <property type="match status" value="1"/>
</dbReference>
<name>A0A5M7B7Y4_9FLAO</name>
<evidence type="ECO:0000259" key="1">
    <source>
        <dbReference type="Pfam" id="PF00535"/>
    </source>
</evidence>
<comment type="caution">
    <text evidence="2">The sequence shown here is derived from an EMBL/GenBank/DDBJ whole genome shotgun (WGS) entry which is preliminary data.</text>
</comment>
<feature type="domain" description="Glycosyltransferase 2-like" evidence="1">
    <location>
        <begin position="6"/>
        <end position="161"/>
    </location>
</feature>
<reference evidence="3 4" key="2">
    <citation type="submission" date="2019-07" db="EMBL/GenBank/DDBJ databases">
        <title>Algibacter marinivivus sp. nov., isolated from the surface of a marine red alga.</title>
        <authorList>
            <person name="Zhong X."/>
            <person name="Xu W."/>
            <person name="Zhang Y."/>
            <person name="Zhang Q."/>
            <person name="Du Z."/>
        </authorList>
    </citation>
    <scope>NUCLEOTIDE SEQUENCE [LARGE SCALE GENOMIC DNA]</scope>
    <source>
        <strain evidence="3 4">RU-4-M-4</strain>
    </source>
</reference>
<dbReference type="PANTHER" id="PTHR22916">
    <property type="entry name" value="GLYCOSYLTRANSFERASE"/>
    <property type="match status" value="1"/>
</dbReference>
<dbReference type="Proteomes" id="UP000322315">
    <property type="component" value="Unassembled WGS sequence"/>
</dbReference>
<reference evidence="2 5" key="1">
    <citation type="journal article" date="2015" name="Int. J. Syst. Evol. Microbiol.">
        <title>Algibacter amylolyticus sp. nov., isolated from intertidal sediment.</title>
        <authorList>
            <person name="Zhang D.C."/>
            <person name="Wu J."/>
            <person name="Neuner K."/>
            <person name="Yao J."/>
            <person name="Margesin R."/>
        </authorList>
    </citation>
    <scope>NUCLEOTIDE SEQUENCE [LARGE SCALE GENOMIC DNA]</scope>
    <source>
        <strain evidence="2 5">RU-4-M-4</strain>
    </source>
</reference>
<accession>A0A5M7B7Y4</accession>
<organism evidence="2 5">
    <name type="scientific">Algibacter amylolyticus</name>
    <dbReference type="NCBI Taxonomy" id="1608400"/>
    <lineage>
        <taxon>Bacteria</taxon>
        <taxon>Pseudomonadati</taxon>
        <taxon>Bacteroidota</taxon>
        <taxon>Flavobacteriia</taxon>
        <taxon>Flavobacteriales</taxon>
        <taxon>Flavobacteriaceae</taxon>
        <taxon>Algibacter</taxon>
    </lineage>
</organism>
<dbReference type="AlphaFoldDB" id="A0A5M7B7Y4"/>
<protein>
    <submittedName>
        <fullName evidence="2">Glycosyltransferase</fullName>
    </submittedName>
</protein>
<dbReference type="SUPFAM" id="SSF53448">
    <property type="entry name" value="Nucleotide-diphospho-sugar transferases"/>
    <property type="match status" value="1"/>
</dbReference>